<dbReference type="PROSITE" id="PS01124">
    <property type="entry name" value="HTH_ARAC_FAMILY_2"/>
    <property type="match status" value="1"/>
</dbReference>
<evidence type="ECO:0000313" key="6">
    <source>
        <dbReference type="Proteomes" id="UP001595692"/>
    </source>
</evidence>
<dbReference type="InterPro" id="IPR009057">
    <property type="entry name" value="Homeodomain-like_sf"/>
</dbReference>
<reference evidence="6" key="1">
    <citation type="journal article" date="2019" name="Int. J. Syst. Evol. Microbiol.">
        <title>The Global Catalogue of Microorganisms (GCM) 10K type strain sequencing project: providing services to taxonomists for standard genome sequencing and annotation.</title>
        <authorList>
            <consortium name="The Broad Institute Genomics Platform"/>
            <consortium name="The Broad Institute Genome Sequencing Center for Infectious Disease"/>
            <person name="Wu L."/>
            <person name="Ma J."/>
        </authorList>
    </citation>
    <scope>NUCLEOTIDE SEQUENCE [LARGE SCALE GENOMIC DNA]</scope>
    <source>
        <strain evidence="6">CCUG 54939</strain>
    </source>
</reference>
<dbReference type="InterPro" id="IPR020449">
    <property type="entry name" value="Tscrpt_reg_AraC-type_HTH"/>
</dbReference>
<dbReference type="Pfam" id="PF12833">
    <property type="entry name" value="HTH_18"/>
    <property type="match status" value="1"/>
</dbReference>
<dbReference type="PANTHER" id="PTHR11019:SF190">
    <property type="entry name" value="ARAC-FAMILY REGULATORY PROTEIN"/>
    <property type="match status" value="1"/>
</dbReference>
<evidence type="ECO:0000259" key="4">
    <source>
        <dbReference type="PROSITE" id="PS01124"/>
    </source>
</evidence>
<dbReference type="Proteomes" id="UP001595692">
    <property type="component" value="Unassembled WGS sequence"/>
</dbReference>
<feature type="domain" description="HTH araC/xylS-type" evidence="4">
    <location>
        <begin position="165"/>
        <end position="262"/>
    </location>
</feature>
<dbReference type="SUPFAM" id="SSF51182">
    <property type="entry name" value="RmlC-like cupins"/>
    <property type="match status" value="1"/>
</dbReference>
<keyword evidence="6" id="KW-1185">Reference proteome</keyword>
<dbReference type="InterPro" id="IPR011051">
    <property type="entry name" value="RmlC_Cupin_sf"/>
</dbReference>
<organism evidence="5 6">
    <name type="scientific">Pseudaeromonas sharmana</name>
    <dbReference type="NCBI Taxonomy" id="328412"/>
    <lineage>
        <taxon>Bacteria</taxon>
        <taxon>Pseudomonadati</taxon>
        <taxon>Pseudomonadota</taxon>
        <taxon>Gammaproteobacteria</taxon>
        <taxon>Aeromonadales</taxon>
        <taxon>Aeromonadaceae</taxon>
        <taxon>Pseudaeromonas</taxon>
    </lineage>
</organism>
<keyword evidence="3" id="KW-0804">Transcription</keyword>
<dbReference type="SMART" id="SM00342">
    <property type="entry name" value="HTH_ARAC"/>
    <property type="match status" value="1"/>
</dbReference>
<dbReference type="PANTHER" id="PTHR11019">
    <property type="entry name" value="HTH-TYPE TRANSCRIPTIONAL REGULATOR NIMR"/>
    <property type="match status" value="1"/>
</dbReference>
<dbReference type="PRINTS" id="PR00032">
    <property type="entry name" value="HTHARAC"/>
</dbReference>
<dbReference type="InterPro" id="IPR018060">
    <property type="entry name" value="HTH_AraC"/>
</dbReference>
<dbReference type="RefSeq" id="WP_377153805.1">
    <property type="nucleotide sequence ID" value="NZ_JBHSAF010000014.1"/>
</dbReference>
<keyword evidence="2" id="KW-0238">DNA-binding</keyword>
<evidence type="ECO:0000256" key="3">
    <source>
        <dbReference type="ARBA" id="ARBA00023163"/>
    </source>
</evidence>
<keyword evidence="1" id="KW-0805">Transcription regulation</keyword>
<comment type="caution">
    <text evidence="5">The sequence shown here is derived from an EMBL/GenBank/DDBJ whole genome shotgun (WGS) entry which is preliminary data.</text>
</comment>
<accession>A0ABV8CRD5</accession>
<evidence type="ECO:0000313" key="5">
    <source>
        <dbReference type="EMBL" id="MFC3914666.1"/>
    </source>
</evidence>
<sequence>MTCRRPRPQRHSAPSISLAPQTLRFCEAHLAAMTDLEEEWHEWGQLAVIHSGLMELSIEGQSVIAPPGFGVWIPPRARHYSYNHQPLDFGTLNLSAEWSRDMPAIPCVLELSPLVQAIMTHFRQNALAVPVEATDLHLAQVLIEQLLRCPRQQRYLPTSEDRQLAPVLRALEQQPADNRSLAQWARLVHSTERTLSRRCQRELGMSFSQWRQRLRFLHALPLLEQHISIKEIALELGYSSSSAFITMFQSLSGTTPERYRRQLGIQP</sequence>
<dbReference type="Gene3D" id="2.60.120.10">
    <property type="entry name" value="Jelly Rolls"/>
    <property type="match status" value="1"/>
</dbReference>
<dbReference type="EMBL" id="JBHSAF010000014">
    <property type="protein sequence ID" value="MFC3914666.1"/>
    <property type="molecule type" value="Genomic_DNA"/>
</dbReference>
<evidence type="ECO:0000256" key="1">
    <source>
        <dbReference type="ARBA" id="ARBA00023015"/>
    </source>
</evidence>
<dbReference type="Gene3D" id="1.10.10.60">
    <property type="entry name" value="Homeodomain-like"/>
    <property type="match status" value="1"/>
</dbReference>
<gene>
    <name evidence="5" type="ORF">ACFOSS_14530</name>
</gene>
<dbReference type="InterPro" id="IPR014710">
    <property type="entry name" value="RmlC-like_jellyroll"/>
</dbReference>
<proteinExistence type="predicted"/>
<dbReference type="SUPFAM" id="SSF46689">
    <property type="entry name" value="Homeodomain-like"/>
    <property type="match status" value="1"/>
</dbReference>
<evidence type="ECO:0000256" key="2">
    <source>
        <dbReference type="ARBA" id="ARBA00023125"/>
    </source>
</evidence>
<name>A0ABV8CRD5_9GAMM</name>
<protein>
    <submittedName>
        <fullName evidence="5">AraC family transcriptional regulator</fullName>
    </submittedName>
</protein>
<dbReference type="CDD" id="cd06124">
    <property type="entry name" value="cupin_NimR-like_N"/>
    <property type="match status" value="1"/>
</dbReference>